<sequence length="132" mass="14408">MAISFDKAFGIHPQGMMLRAKRAEIIASNIANADTPGYKAKGMNFQDALASAAKNQQSGMSRTHEKHFDIRSEMSSGEGFRVPDQPDTGDGNTVNVQVERNLYLENTLQYQASVQFLDSKVKGLKKALSGGQ</sequence>
<evidence type="ECO:0000259" key="8">
    <source>
        <dbReference type="Pfam" id="PF00460"/>
    </source>
</evidence>
<comment type="subcellular location">
    <subcellularLocation>
        <location evidence="1 6">Bacterial flagellum basal body</location>
    </subcellularLocation>
</comment>
<accession>A0A3E0TPN1</accession>
<evidence type="ECO:0000256" key="5">
    <source>
        <dbReference type="ARBA" id="ARBA00024934"/>
    </source>
</evidence>
<keyword evidence="4 6" id="KW-0975">Bacterial flagellum</keyword>
<proteinExistence type="inferred from homology"/>
<name>A0A3E0TPN1_9GAMM</name>
<keyword evidence="9" id="KW-0282">Flagellum</keyword>
<feature type="region of interest" description="Disordered" evidence="7">
    <location>
        <begin position="51"/>
        <end position="94"/>
    </location>
</feature>
<organism evidence="9 10">
    <name type="scientific">Thalassotalea euphylliae</name>
    <dbReference type="NCBI Taxonomy" id="1655234"/>
    <lineage>
        <taxon>Bacteria</taxon>
        <taxon>Pseudomonadati</taxon>
        <taxon>Pseudomonadota</taxon>
        <taxon>Gammaproteobacteria</taxon>
        <taxon>Alteromonadales</taxon>
        <taxon>Colwelliaceae</taxon>
        <taxon>Thalassotalea</taxon>
    </lineage>
</organism>
<comment type="similarity">
    <text evidence="2 6">Belongs to the flagella basal body rod proteins family.</text>
</comment>
<dbReference type="GO" id="GO:0071978">
    <property type="term" value="P:bacterial-type flagellum-dependent swarming motility"/>
    <property type="evidence" value="ECO:0007669"/>
    <property type="project" value="TreeGrafter"/>
</dbReference>
<comment type="subunit">
    <text evidence="6">The basal body constitutes a major portion of the flagellar organelle and consists of a number of rings mounted on a central rod.</text>
</comment>
<reference evidence="9 10" key="1">
    <citation type="submission" date="2018-08" db="EMBL/GenBank/DDBJ databases">
        <title>Thalassotalea euphylliae genome.</title>
        <authorList>
            <person name="Summers S."/>
            <person name="Rice S.A."/>
            <person name="Freckelton M.L."/>
            <person name="Nedved B.T."/>
            <person name="Hadfield M.G."/>
        </authorList>
    </citation>
    <scope>NUCLEOTIDE SEQUENCE [LARGE SCALE GENOMIC DNA]</scope>
    <source>
        <strain evidence="9 10">H1</strain>
    </source>
</reference>
<dbReference type="RefSeq" id="WP_116007143.1">
    <property type="nucleotide sequence ID" value="NZ_QUOU01000001.1"/>
</dbReference>
<evidence type="ECO:0000256" key="1">
    <source>
        <dbReference type="ARBA" id="ARBA00004117"/>
    </source>
</evidence>
<comment type="function">
    <text evidence="5 6">Structural component of flagellum, the bacterial motility apparatus. Part of the rod structure of flagellar basal body.</text>
</comment>
<dbReference type="Proteomes" id="UP000256478">
    <property type="component" value="Unassembled WGS sequence"/>
</dbReference>
<dbReference type="OrthoDB" id="9788334at2"/>
<evidence type="ECO:0000256" key="6">
    <source>
        <dbReference type="PIRNR" id="PIRNR002889"/>
    </source>
</evidence>
<dbReference type="GO" id="GO:0030694">
    <property type="term" value="C:bacterial-type flagellum basal body, rod"/>
    <property type="evidence" value="ECO:0007669"/>
    <property type="project" value="InterPro"/>
</dbReference>
<gene>
    <name evidence="9" type="primary">flgB</name>
    <name evidence="9" type="ORF">DXX93_05190</name>
</gene>
<dbReference type="InterPro" id="IPR006300">
    <property type="entry name" value="FlgB"/>
</dbReference>
<evidence type="ECO:0000256" key="3">
    <source>
        <dbReference type="ARBA" id="ARBA00014376"/>
    </source>
</evidence>
<dbReference type="PANTHER" id="PTHR30435">
    <property type="entry name" value="FLAGELLAR PROTEIN"/>
    <property type="match status" value="1"/>
</dbReference>
<dbReference type="Pfam" id="PF00460">
    <property type="entry name" value="Flg_bb_rod"/>
    <property type="match status" value="1"/>
</dbReference>
<dbReference type="AlphaFoldDB" id="A0A3E0TPN1"/>
<feature type="domain" description="Flagellar basal body rod protein N-terminal" evidence="8">
    <location>
        <begin position="15"/>
        <end position="39"/>
    </location>
</feature>
<keyword evidence="9" id="KW-0966">Cell projection</keyword>
<dbReference type="PANTHER" id="PTHR30435:SF12">
    <property type="entry name" value="FLAGELLAR BASAL BODY ROD PROTEIN FLGB"/>
    <property type="match status" value="1"/>
</dbReference>
<comment type="caution">
    <text evidence="9">The sequence shown here is derived from an EMBL/GenBank/DDBJ whole genome shotgun (WGS) entry which is preliminary data.</text>
</comment>
<evidence type="ECO:0000256" key="7">
    <source>
        <dbReference type="SAM" id="MobiDB-lite"/>
    </source>
</evidence>
<dbReference type="EMBL" id="QUOU01000001">
    <property type="protein sequence ID" value="REL26022.1"/>
    <property type="molecule type" value="Genomic_DNA"/>
</dbReference>
<dbReference type="InterPro" id="IPR001444">
    <property type="entry name" value="Flag_bb_rod_N"/>
</dbReference>
<evidence type="ECO:0000256" key="2">
    <source>
        <dbReference type="ARBA" id="ARBA00009677"/>
    </source>
</evidence>
<evidence type="ECO:0000256" key="4">
    <source>
        <dbReference type="ARBA" id="ARBA00023143"/>
    </source>
</evidence>
<keyword evidence="9" id="KW-0969">Cilium</keyword>
<dbReference type="InterPro" id="IPR019776">
    <property type="entry name" value="Flagellar_basal_body_rod_CS"/>
</dbReference>
<dbReference type="PROSITE" id="PS00588">
    <property type="entry name" value="FLAGELLA_BB_ROD"/>
    <property type="match status" value="1"/>
</dbReference>
<evidence type="ECO:0000313" key="9">
    <source>
        <dbReference type="EMBL" id="REL26022.1"/>
    </source>
</evidence>
<protein>
    <recommendedName>
        <fullName evidence="3 6">Flagellar basal body rod protein FlgB</fullName>
    </recommendedName>
</protein>
<dbReference type="PIRSF" id="PIRSF002889">
    <property type="entry name" value="Rod_FlgB"/>
    <property type="match status" value="1"/>
</dbReference>
<dbReference type="NCBIfam" id="TIGR01396">
    <property type="entry name" value="FlgB"/>
    <property type="match status" value="1"/>
</dbReference>
<evidence type="ECO:0000313" key="10">
    <source>
        <dbReference type="Proteomes" id="UP000256478"/>
    </source>
</evidence>
<feature type="compositionally biased region" description="Basic and acidic residues" evidence="7">
    <location>
        <begin position="62"/>
        <end position="72"/>
    </location>
</feature>